<protein>
    <submittedName>
        <fullName evidence="3">Uncharacterized protein</fullName>
    </submittedName>
</protein>
<feature type="compositionally biased region" description="Polar residues" evidence="1">
    <location>
        <begin position="137"/>
        <end position="146"/>
    </location>
</feature>
<gene>
    <name evidence="3" type="ORF">AMEX_G7354</name>
</gene>
<sequence>MDPSDPSVYRQYRPPPRDLLQLPRTLLYLMMAFVVVVAVAYAIVGHLIKDLAHDILDYALGPQEEDLKELNETGISSPAHMPPALTMSHPNAFHVWDQDDVVIPLSPENSPQASPLLAVIPYIPHFFPAHAHSMPSSPAVTLQPENKSPGRIPQTDHKVVGSTPEAPLNSTYFYP</sequence>
<keyword evidence="2" id="KW-1133">Transmembrane helix</keyword>
<name>A0A8T2M2B8_ASTMX</name>
<accession>A0A8T2M2B8</accession>
<dbReference type="AlphaFoldDB" id="A0A8T2M2B8"/>
<organism evidence="3 4">
    <name type="scientific">Astyanax mexicanus</name>
    <name type="common">Blind cave fish</name>
    <name type="synonym">Astyanax fasciatus mexicanus</name>
    <dbReference type="NCBI Taxonomy" id="7994"/>
    <lineage>
        <taxon>Eukaryota</taxon>
        <taxon>Metazoa</taxon>
        <taxon>Chordata</taxon>
        <taxon>Craniata</taxon>
        <taxon>Vertebrata</taxon>
        <taxon>Euteleostomi</taxon>
        <taxon>Actinopterygii</taxon>
        <taxon>Neopterygii</taxon>
        <taxon>Teleostei</taxon>
        <taxon>Ostariophysi</taxon>
        <taxon>Characiformes</taxon>
        <taxon>Characoidei</taxon>
        <taxon>Acestrorhamphidae</taxon>
        <taxon>Acestrorhamphinae</taxon>
        <taxon>Astyanax</taxon>
    </lineage>
</organism>
<comment type="caution">
    <text evidence="3">The sequence shown here is derived from an EMBL/GenBank/DDBJ whole genome shotgun (WGS) entry which is preliminary data.</text>
</comment>
<evidence type="ECO:0000256" key="1">
    <source>
        <dbReference type="SAM" id="MobiDB-lite"/>
    </source>
</evidence>
<feature type="region of interest" description="Disordered" evidence="1">
    <location>
        <begin position="137"/>
        <end position="175"/>
    </location>
</feature>
<keyword evidence="2" id="KW-0812">Transmembrane</keyword>
<evidence type="ECO:0000256" key="2">
    <source>
        <dbReference type="SAM" id="Phobius"/>
    </source>
</evidence>
<feature type="transmembrane region" description="Helical" evidence="2">
    <location>
        <begin position="26"/>
        <end position="48"/>
    </location>
</feature>
<evidence type="ECO:0000313" key="4">
    <source>
        <dbReference type="Proteomes" id="UP000752171"/>
    </source>
</evidence>
<keyword evidence="2" id="KW-0472">Membrane</keyword>
<proteinExistence type="predicted"/>
<reference evidence="3 4" key="1">
    <citation type="submission" date="2021-07" db="EMBL/GenBank/DDBJ databases">
        <authorList>
            <person name="Imarazene B."/>
            <person name="Zahm M."/>
            <person name="Klopp C."/>
            <person name="Cabau C."/>
            <person name="Beille S."/>
            <person name="Jouanno E."/>
            <person name="Castinel A."/>
            <person name="Lluch J."/>
            <person name="Gil L."/>
            <person name="Kuchtly C."/>
            <person name="Lopez Roques C."/>
            <person name="Donnadieu C."/>
            <person name="Parrinello H."/>
            <person name="Journot L."/>
            <person name="Du K."/>
            <person name="Schartl M."/>
            <person name="Retaux S."/>
            <person name="Guiguen Y."/>
        </authorList>
    </citation>
    <scope>NUCLEOTIDE SEQUENCE [LARGE SCALE GENOMIC DNA]</scope>
    <source>
        <strain evidence="3">Pach_M1</strain>
        <tissue evidence="3">Testis</tissue>
    </source>
</reference>
<dbReference type="Proteomes" id="UP000752171">
    <property type="component" value="Unassembled WGS sequence"/>
</dbReference>
<dbReference type="EMBL" id="JAICCE010000005">
    <property type="protein sequence ID" value="KAG9277354.1"/>
    <property type="molecule type" value="Genomic_DNA"/>
</dbReference>
<evidence type="ECO:0000313" key="3">
    <source>
        <dbReference type="EMBL" id="KAG9277354.1"/>
    </source>
</evidence>